<protein>
    <submittedName>
        <fullName evidence="3">AMP-binding protein</fullName>
    </submittedName>
</protein>
<dbReference type="GO" id="GO:0016878">
    <property type="term" value="F:acid-thiol ligase activity"/>
    <property type="evidence" value="ECO:0007669"/>
    <property type="project" value="UniProtKB-ARBA"/>
</dbReference>
<dbReference type="Gene3D" id="3.40.50.12780">
    <property type="entry name" value="N-terminal domain of ligase-like"/>
    <property type="match status" value="1"/>
</dbReference>
<evidence type="ECO:0000259" key="2">
    <source>
        <dbReference type="Pfam" id="PF13193"/>
    </source>
</evidence>
<dbReference type="InterPro" id="IPR050237">
    <property type="entry name" value="ATP-dep_AMP-bd_enzyme"/>
</dbReference>
<reference evidence="3 4" key="1">
    <citation type="submission" date="2016-04" db="EMBL/GenBank/DDBJ databases">
        <authorList>
            <person name="Evans L.H."/>
            <person name="Alamgir A."/>
            <person name="Owens N."/>
            <person name="Weber N.D."/>
            <person name="Virtaneva K."/>
            <person name="Barbian K."/>
            <person name="Babar A."/>
            <person name="Rosenke K."/>
        </authorList>
    </citation>
    <scope>NUCLEOTIDE SEQUENCE [LARGE SCALE GENOMIC DNA]</scope>
    <source>
        <strain evidence="3 4">LMa1</strain>
    </source>
</reference>
<feature type="domain" description="AMP-dependent synthetase/ligase" evidence="1">
    <location>
        <begin position="10"/>
        <end position="382"/>
    </location>
</feature>
<sequence>MNFARYGIINAQKYPDKVFLIERTPSRNLRRVMTWREFNAETNQVANHLQKQLGIKKGDFVLHLQMNSLEWLVTFHAILRTGAVVVPLNYRFASADIKYAAGVCQPKAFILEDGFLPKVQPVQGEMKTIAHYLCIGENVPGDMISYAEIRKNGETEDLLVETAGDDLAELMFTSGTTGPPKAVCQAHDTLYNIGTGCALSYDEGHHTVYLAPHPFYHSGSLFLSLPSYLAGGQIVILKELTNPRWLLDAIAEEKVNNGWVTVPCMSDSVNAIKRGEIDINQYDFSHVTGSILIGAQPVPHSLFQDMKRIFPFKTGNIYGITEGGGGGSFNLFDEDVLERPGSIGKPTFNTEARAVDALGHDVPVGEVGELVLKGPRVMQGYFRNPELTARTVKDGWLYTGDLVKKDADGFFYIADRKKDLIIRGGENIFPVEIEAVLHRHPKIADAAVIGYPHERLVEIAMAVVELHAGETMTVEEVVGFCRQEGLAKYKWPEKVLFAKVLRNPTGKIQKFLMRQMYVEKSATV</sequence>
<evidence type="ECO:0000259" key="1">
    <source>
        <dbReference type="Pfam" id="PF00501"/>
    </source>
</evidence>
<keyword evidence="4" id="KW-1185">Reference proteome</keyword>
<dbReference type="InterPro" id="IPR045851">
    <property type="entry name" value="AMP-bd_C_sf"/>
</dbReference>
<dbReference type="SUPFAM" id="SSF56801">
    <property type="entry name" value="Acetyl-CoA synthetase-like"/>
    <property type="match status" value="1"/>
</dbReference>
<proteinExistence type="predicted"/>
<dbReference type="EMBL" id="LYVF01000069">
    <property type="protein sequence ID" value="OAT85263.1"/>
    <property type="molecule type" value="Genomic_DNA"/>
</dbReference>
<dbReference type="PROSITE" id="PS00455">
    <property type="entry name" value="AMP_BINDING"/>
    <property type="match status" value="1"/>
</dbReference>
<feature type="domain" description="AMP-binding enzyme C-terminal" evidence="2">
    <location>
        <begin position="432"/>
        <end position="502"/>
    </location>
</feature>
<evidence type="ECO:0000313" key="4">
    <source>
        <dbReference type="Proteomes" id="UP000078532"/>
    </source>
</evidence>
<dbReference type="Proteomes" id="UP000078532">
    <property type="component" value="Unassembled WGS sequence"/>
</dbReference>
<dbReference type="STRING" id="1838280.A6M21_06905"/>
<accession>A0A1B7LGN4</accession>
<organism evidence="3 4">
    <name type="scientific">Desulfotomaculum copahuensis</name>
    <dbReference type="NCBI Taxonomy" id="1838280"/>
    <lineage>
        <taxon>Bacteria</taxon>
        <taxon>Bacillati</taxon>
        <taxon>Bacillota</taxon>
        <taxon>Clostridia</taxon>
        <taxon>Eubacteriales</taxon>
        <taxon>Desulfotomaculaceae</taxon>
        <taxon>Desulfotomaculum</taxon>
    </lineage>
</organism>
<comment type="caution">
    <text evidence="3">The sequence shown here is derived from an EMBL/GenBank/DDBJ whole genome shotgun (WGS) entry which is preliminary data.</text>
</comment>
<dbReference type="Pfam" id="PF00501">
    <property type="entry name" value="AMP-binding"/>
    <property type="match status" value="1"/>
</dbReference>
<dbReference type="InterPro" id="IPR042099">
    <property type="entry name" value="ANL_N_sf"/>
</dbReference>
<dbReference type="PANTHER" id="PTHR43767">
    <property type="entry name" value="LONG-CHAIN-FATTY-ACID--COA LIGASE"/>
    <property type="match status" value="1"/>
</dbReference>
<dbReference type="InterPro" id="IPR025110">
    <property type="entry name" value="AMP-bd_C"/>
</dbReference>
<dbReference type="RefSeq" id="WP_066667016.1">
    <property type="nucleotide sequence ID" value="NZ_LYVF01000069.1"/>
</dbReference>
<dbReference type="OrthoDB" id="9778383at2"/>
<dbReference type="AlphaFoldDB" id="A0A1B7LGN4"/>
<gene>
    <name evidence="3" type="ORF">A6M21_06905</name>
</gene>
<name>A0A1B7LGN4_9FIRM</name>
<dbReference type="PANTHER" id="PTHR43767:SF1">
    <property type="entry name" value="NONRIBOSOMAL PEPTIDE SYNTHASE PES1 (EUROFUNG)-RELATED"/>
    <property type="match status" value="1"/>
</dbReference>
<dbReference type="InterPro" id="IPR000873">
    <property type="entry name" value="AMP-dep_synth/lig_dom"/>
</dbReference>
<evidence type="ECO:0000313" key="3">
    <source>
        <dbReference type="EMBL" id="OAT85263.1"/>
    </source>
</evidence>
<dbReference type="InterPro" id="IPR020845">
    <property type="entry name" value="AMP-binding_CS"/>
</dbReference>
<dbReference type="Pfam" id="PF13193">
    <property type="entry name" value="AMP-binding_C"/>
    <property type="match status" value="1"/>
</dbReference>
<dbReference type="Gene3D" id="3.30.300.30">
    <property type="match status" value="1"/>
</dbReference>